<evidence type="ECO:0000313" key="2">
    <source>
        <dbReference type="Proteomes" id="UP000824533"/>
    </source>
</evidence>
<reference evidence="1 2" key="1">
    <citation type="journal article" date="2021" name="Front. Genet.">
        <title>Chromosome-Level Genome Assembly Reveals Significant Gene Expansion in the Toll and IMD Signaling Pathways of Dendrolimus kikuchii.</title>
        <authorList>
            <person name="Zhou J."/>
            <person name="Wu P."/>
            <person name="Xiong Z."/>
            <person name="Liu N."/>
            <person name="Zhao N."/>
            <person name="Ji M."/>
            <person name="Qiu Y."/>
            <person name="Yang B."/>
        </authorList>
    </citation>
    <scope>NUCLEOTIDE SEQUENCE [LARGE SCALE GENOMIC DNA]</scope>
    <source>
        <strain evidence="1">Ann1</strain>
    </source>
</reference>
<organism evidence="1 2">
    <name type="scientific">Dendrolimus kikuchii</name>
    <dbReference type="NCBI Taxonomy" id="765133"/>
    <lineage>
        <taxon>Eukaryota</taxon>
        <taxon>Metazoa</taxon>
        <taxon>Ecdysozoa</taxon>
        <taxon>Arthropoda</taxon>
        <taxon>Hexapoda</taxon>
        <taxon>Insecta</taxon>
        <taxon>Pterygota</taxon>
        <taxon>Neoptera</taxon>
        <taxon>Endopterygota</taxon>
        <taxon>Lepidoptera</taxon>
        <taxon>Glossata</taxon>
        <taxon>Ditrysia</taxon>
        <taxon>Bombycoidea</taxon>
        <taxon>Lasiocampidae</taxon>
        <taxon>Dendrolimus</taxon>
    </lineage>
</organism>
<accession>A0ACC1CYH8</accession>
<name>A0ACC1CYH8_9NEOP</name>
<sequence>MLYNFFILQLLLVVNQCFYTTSRRVKRVIRGTEVECGEQPRVTSLLNSTSLQHLCGAVLLSPNFALTAAHCVHFDTDQYLLQLNNYCVEDTGMYPKAEIFEIITNNRYNIESRAHDIALLRITVGMDDIMWLNDTVLPASSFGVSGDCKVYGYGFKNLYETDTSETLLEGKMRIVSLDECTEKLGPHVAPKFDSGMMCAVGDGVDSCQGDSGSPLICNGFLEGICSYGMSCGVSGLPGVYTGIGAHLNWIHNIIHLQLSETD</sequence>
<protein>
    <submittedName>
        <fullName evidence="1">Uncharacterized protein</fullName>
    </submittedName>
</protein>
<proteinExistence type="predicted"/>
<keyword evidence="2" id="KW-1185">Reference proteome</keyword>
<evidence type="ECO:0000313" key="1">
    <source>
        <dbReference type="EMBL" id="KAJ0176620.1"/>
    </source>
</evidence>
<comment type="caution">
    <text evidence="1">The sequence shown here is derived from an EMBL/GenBank/DDBJ whole genome shotgun (WGS) entry which is preliminary data.</text>
</comment>
<gene>
    <name evidence="1" type="ORF">K1T71_007799</name>
</gene>
<dbReference type="Proteomes" id="UP000824533">
    <property type="component" value="Linkage Group LG13"/>
</dbReference>
<dbReference type="EMBL" id="CM034399">
    <property type="protein sequence ID" value="KAJ0176620.1"/>
    <property type="molecule type" value="Genomic_DNA"/>
</dbReference>